<evidence type="ECO:0000313" key="2">
    <source>
        <dbReference type="Proteomes" id="UP000430079"/>
    </source>
</evidence>
<evidence type="ECO:0000313" key="1">
    <source>
        <dbReference type="EMBL" id="GFE13383.1"/>
    </source>
</evidence>
<reference evidence="1 2" key="1">
    <citation type="submission" date="2019-12" db="EMBL/GenBank/DDBJ databases">
        <title>Whole genome shotgun sequence of Streptomyces hygroscopicus subsp. glebosus NBRC 13786.</title>
        <authorList>
            <person name="Ichikawa N."/>
            <person name="Kimura A."/>
            <person name="Kitahashi Y."/>
            <person name="Komaki H."/>
            <person name="Tamura T."/>
        </authorList>
    </citation>
    <scope>NUCLEOTIDE SEQUENCE [LARGE SCALE GENOMIC DNA]</scope>
    <source>
        <strain evidence="1 2">NBRC 13786</strain>
    </source>
</reference>
<accession>A0A640SPJ3</accession>
<sequence>MSGYLVPDRFEVLAFNGDQQADAILRWEGENYDFTVTADGPWGHVTGRADDCFEALTRTREQIEPQGWLLGVNGSRRDTWPSGMCRDMGGFLVCLLRPGLRPTSADRIQTFQPAPRETLATVAEQIAFEEQWSQSL</sequence>
<dbReference type="RefSeq" id="WP_190143532.1">
    <property type="nucleotide sequence ID" value="NZ_BLIO01000001.1"/>
</dbReference>
<gene>
    <name evidence="1" type="ORF">Sgleb_14300</name>
</gene>
<dbReference type="EMBL" id="BLIO01000001">
    <property type="protein sequence ID" value="GFE13383.1"/>
    <property type="molecule type" value="Genomic_DNA"/>
</dbReference>
<protein>
    <submittedName>
        <fullName evidence="1">Uncharacterized protein</fullName>
    </submittedName>
</protein>
<organism evidence="1 2">
    <name type="scientific">Streptomyces glebosus</name>
    <dbReference type="NCBI Taxonomy" id="249580"/>
    <lineage>
        <taxon>Bacteria</taxon>
        <taxon>Bacillati</taxon>
        <taxon>Actinomycetota</taxon>
        <taxon>Actinomycetes</taxon>
        <taxon>Kitasatosporales</taxon>
        <taxon>Streptomycetaceae</taxon>
        <taxon>Streptomyces</taxon>
    </lineage>
</organism>
<dbReference type="AlphaFoldDB" id="A0A640SPJ3"/>
<keyword evidence="2" id="KW-1185">Reference proteome</keyword>
<dbReference type="Proteomes" id="UP000430079">
    <property type="component" value="Unassembled WGS sequence"/>
</dbReference>
<proteinExistence type="predicted"/>
<comment type="caution">
    <text evidence="1">The sequence shown here is derived from an EMBL/GenBank/DDBJ whole genome shotgun (WGS) entry which is preliminary data.</text>
</comment>
<name>A0A640SPJ3_9ACTN</name>